<keyword evidence="5" id="KW-0808">Transferase</keyword>
<gene>
    <name evidence="13" type="ORF">BIGA_0903</name>
</gene>
<reference evidence="13 14" key="1">
    <citation type="submission" date="2014-03" db="EMBL/GenBank/DDBJ databases">
        <title>Genomics of Bifidobacteria.</title>
        <authorList>
            <person name="Ventura M."/>
            <person name="Milani C."/>
            <person name="Lugli G.A."/>
        </authorList>
    </citation>
    <scope>NUCLEOTIDE SEQUENCE [LARGE SCALE GENOMIC DNA]</scope>
    <source>
        <strain evidence="13 14">LMG 11586</strain>
    </source>
</reference>
<protein>
    <recommendedName>
        <fullName evidence="10">Thiamine pyrimidine synthase</fullName>
    </recommendedName>
</protein>
<keyword evidence="14" id="KW-1185">Reference proteome</keyword>
<dbReference type="GO" id="GO:0009228">
    <property type="term" value="P:thiamine biosynthetic process"/>
    <property type="evidence" value="ECO:0007669"/>
    <property type="project" value="UniProtKB-KW"/>
</dbReference>
<comment type="catalytic activity">
    <reaction evidence="11">
        <text>N(6)-(pyridoxal phosphate)-L-lysyl-[4-amino-5-hydroxymethyl-2-methylpyrimidine phosphate synthase] + L-histidyl-[4-amino-5-hydroxymethyl-2-methylpyrimidine phosphate synthase] + 2 Fe(3+) + 4 H2O = L-lysyl-[4-amino-5-hydroxymethyl-2-methylpyrimidine phosphate synthase] + (2S)-2-amino-5-hydroxy-4-oxopentanoyl-[4-amino-5-hydroxymethyl-2-methylpyrimidine phosphate synthase] + 4-amino-2-methyl-5-(phosphooxymethyl)pyrimidine + 3-oxopropanoate + 2 Fe(2+) + 2 H(+)</text>
        <dbReference type="Rhea" id="RHEA:65756"/>
        <dbReference type="Rhea" id="RHEA-COMP:16892"/>
        <dbReference type="Rhea" id="RHEA-COMP:16893"/>
        <dbReference type="Rhea" id="RHEA-COMP:16894"/>
        <dbReference type="Rhea" id="RHEA-COMP:16895"/>
        <dbReference type="ChEBI" id="CHEBI:15377"/>
        <dbReference type="ChEBI" id="CHEBI:15378"/>
        <dbReference type="ChEBI" id="CHEBI:29033"/>
        <dbReference type="ChEBI" id="CHEBI:29034"/>
        <dbReference type="ChEBI" id="CHEBI:29969"/>
        <dbReference type="ChEBI" id="CHEBI:29979"/>
        <dbReference type="ChEBI" id="CHEBI:33190"/>
        <dbReference type="ChEBI" id="CHEBI:58354"/>
        <dbReference type="ChEBI" id="CHEBI:143915"/>
        <dbReference type="ChEBI" id="CHEBI:157692"/>
    </reaction>
    <physiologicalReaction direction="left-to-right" evidence="11">
        <dbReference type="Rhea" id="RHEA:65757"/>
    </physiologicalReaction>
</comment>
<evidence type="ECO:0000256" key="6">
    <source>
        <dbReference type="ARBA" id="ARBA00022723"/>
    </source>
</evidence>
<evidence type="ECO:0000256" key="10">
    <source>
        <dbReference type="ARBA" id="ARBA00033171"/>
    </source>
</evidence>
<dbReference type="PANTHER" id="PTHR31528:SF1">
    <property type="entry name" value="4-AMINO-5-HYDROXYMETHYL-2-METHYLPYRIMIDINE PHOSPHATE SYNTHASE THI11-RELATED"/>
    <property type="match status" value="1"/>
</dbReference>
<sequence>MLNIRFEYIHSWTNHAGFYLARANGDYARHHMDVEFHNGDSFRGSPAALLSRGECDVALVRHKDLFSHQGGETGLVAVAALNQCQVGGVVTKAGSGITRFRDLEGRTLGFPAAAYRLFAELKEAMGADGGDIEKVNVVSTGGWEPDFRSIENGMFDAFVNVVWWEPFQGSGPLDQVVTIPFDSLNIAPHYSYYVCVRREFLDRNTQLVRDFLADTAAGYRMAADDRAAVMAALQDPLANVSPAVLNKTLDVVSPTWFDAAGHWGPLDVDFVRRYNHWMTEQGFMTVPEEESLAAIEAGAVTNAYLPW</sequence>
<comment type="function">
    <text evidence="1">Responsible for the formation of the pyrimidine heterocycle in the thiamine biosynthesis pathway. Catalyzes the formation of hydroxymethylpyrimidine phosphate (HMP-P) from histidine and pyridoxal phosphate (PLP). The protein uses PLP and the active site histidine to form HMP-P, generating an inactive enzyme. The enzyme can only undergo a single turnover, which suggests it is a suicide enzyme.</text>
</comment>
<evidence type="ECO:0000256" key="3">
    <source>
        <dbReference type="ARBA" id="ARBA00009406"/>
    </source>
</evidence>
<dbReference type="SUPFAM" id="SSF53850">
    <property type="entry name" value="Periplasmic binding protein-like II"/>
    <property type="match status" value="1"/>
</dbReference>
<comment type="similarity">
    <text evidence="3">Belongs to the NMT1/THI5 family.</text>
</comment>
<dbReference type="PANTHER" id="PTHR31528">
    <property type="entry name" value="4-AMINO-5-HYDROXYMETHYL-2-METHYLPYRIMIDINE PHOSPHATE SYNTHASE THI11-RELATED"/>
    <property type="match status" value="1"/>
</dbReference>
<comment type="pathway">
    <text evidence="2">Cofactor biosynthesis; thiamine diphosphate biosynthesis.</text>
</comment>
<keyword evidence="6" id="KW-0479">Metal-binding</keyword>
<organism evidence="13 14">
    <name type="scientific">Bifidobacterium pullorum subsp. gallinarum</name>
    <dbReference type="NCBI Taxonomy" id="78344"/>
    <lineage>
        <taxon>Bacteria</taxon>
        <taxon>Bacillati</taxon>
        <taxon>Actinomycetota</taxon>
        <taxon>Actinomycetes</taxon>
        <taxon>Bifidobacteriales</taxon>
        <taxon>Bifidobacteriaceae</taxon>
        <taxon>Bifidobacterium</taxon>
    </lineage>
</organism>
<dbReference type="OrthoDB" id="174578at2"/>
<keyword evidence="7" id="KW-0663">Pyridoxal phosphate</keyword>
<dbReference type="eggNOG" id="COG0715">
    <property type="taxonomic scope" value="Bacteria"/>
</dbReference>
<dbReference type="Proteomes" id="UP000029046">
    <property type="component" value="Unassembled WGS sequence"/>
</dbReference>
<evidence type="ECO:0000256" key="2">
    <source>
        <dbReference type="ARBA" id="ARBA00004948"/>
    </source>
</evidence>
<evidence type="ECO:0000256" key="4">
    <source>
        <dbReference type="ARBA" id="ARBA00011738"/>
    </source>
</evidence>
<evidence type="ECO:0000256" key="11">
    <source>
        <dbReference type="ARBA" id="ARBA00048179"/>
    </source>
</evidence>
<dbReference type="AlphaFoldDB" id="A0A087ANG6"/>
<dbReference type="GO" id="GO:0046872">
    <property type="term" value="F:metal ion binding"/>
    <property type="evidence" value="ECO:0007669"/>
    <property type="project" value="UniProtKB-KW"/>
</dbReference>
<comment type="caution">
    <text evidence="13">The sequence shown here is derived from an EMBL/GenBank/DDBJ whole genome shotgun (WGS) entry which is preliminary data.</text>
</comment>
<feature type="domain" description="SsuA/THI5-like" evidence="12">
    <location>
        <begin position="12"/>
        <end position="225"/>
    </location>
</feature>
<accession>A0A087ANG6</accession>
<evidence type="ECO:0000256" key="7">
    <source>
        <dbReference type="ARBA" id="ARBA00022898"/>
    </source>
</evidence>
<evidence type="ECO:0000313" key="14">
    <source>
        <dbReference type="Proteomes" id="UP000029046"/>
    </source>
</evidence>
<dbReference type="Pfam" id="PF09084">
    <property type="entry name" value="NMT1"/>
    <property type="match status" value="1"/>
</dbReference>
<dbReference type="RefSeq" id="WP_033505158.1">
    <property type="nucleotide sequence ID" value="NZ_JGYX01000005.1"/>
</dbReference>
<evidence type="ECO:0000256" key="9">
    <source>
        <dbReference type="ARBA" id="ARBA00023004"/>
    </source>
</evidence>
<dbReference type="Gene3D" id="3.40.190.10">
    <property type="entry name" value="Periplasmic binding protein-like II"/>
    <property type="match status" value="2"/>
</dbReference>
<proteinExistence type="inferred from homology"/>
<name>A0A087ANG6_9BIFI</name>
<evidence type="ECO:0000313" key="13">
    <source>
        <dbReference type="EMBL" id="KFI60316.1"/>
    </source>
</evidence>
<evidence type="ECO:0000256" key="1">
    <source>
        <dbReference type="ARBA" id="ARBA00003469"/>
    </source>
</evidence>
<dbReference type="InterPro" id="IPR015168">
    <property type="entry name" value="SsuA/THI5"/>
</dbReference>
<dbReference type="GO" id="GO:0016740">
    <property type="term" value="F:transferase activity"/>
    <property type="evidence" value="ECO:0007669"/>
    <property type="project" value="UniProtKB-KW"/>
</dbReference>
<keyword evidence="8" id="KW-0784">Thiamine biosynthesis</keyword>
<comment type="subunit">
    <text evidence="4">Homodimer.</text>
</comment>
<dbReference type="EMBL" id="JGYX01000005">
    <property type="protein sequence ID" value="KFI60316.1"/>
    <property type="molecule type" value="Genomic_DNA"/>
</dbReference>
<evidence type="ECO:0000256" key="8">
    <source>
        <dbReference type="ARBA" id="ARBA00022977"/>
    </source>
</evidence>
<dbReference type="InterPro" id="IPR027939">
    <property type="entry name" value="NMT1/THI5"/>
</dbReference>
<keyword evidence="9" id="KW-0408">Iron</keyword>
<evidence type="ECO:0000259" key="12">
    <source>
        <dbReference type="Pfam" id="PF09084"/>
    </source>
</evidence>
<evidence type="ECO:0000256" key="5">
    <source>
        <dbReference type="ARBA" id="ARBA00022679"/>
    </source>
</evidence>